<dbReference type="Proteomes" id="UP001567538">
    <property type="component" value="Unassembled WGS sequence"/>
</dbReference>
<proteinExistence type="predicted"/>
<evidence type="ECO:0000313" key="1">
    <source>
        <dbReference type="EMBL" id="KAL1545218.1"/>
    </source>
</evidence>
<accession>A0ABD1GM63</accession>
<name>A0ABD1GM63_SALDI</name>
<protein>
    <submittedName>
        <fullName evidence="1">Protein FAR1-RELATED SEQUENCE 5-like</fullName>
    </submittedName>
</protein>
<keyword evidence="2" id="KW-1185">Reference proteome</keyword>
<sequence>MFGDVVAFDFKYNTNMYCMIFTQFTGKDNHGKPVTFAAGFCNTDRLCDFANGIKDLYNSLESGTTPTYALDKRRMVEDFYGMARLELVEVHPPEVVKTKGSYSSKGSRIISQREKAISEFNKPLRMCDMPRAWPS</sequence>
<organism evidence="1 2">
    <name type="scientific">Salvia divinorum</name>
    <name type="common">Maria pastora</name>
    <name type="synonym">Diviner's sage</name>
    <dbReference type="NCBI Taxonomy" id="28513"/>
    <lineage>
        <taxon>Eukaryota</taxon>
        <taxon>Viridiplantae</taxon>
        <taxon>Streptophyta</taxon>
        <taxon>Embryophyta</taxon>
        <taxon>Tracheophyta</taxon>
        <taxon>Spermatophyta</taxon>
        <taxon>Magnoliopsida</taxon>
        <taxon>eudicotyledons</taxon>
        <taxon>Gunneridae</taxon>
        <taxon>Pentapetalae</taxon>
        <taxon>asterids</taxon>
        <taxon>lamiids</taxon>
        <taxon>Lamiales</taxon>
        <taxon>Lamiaceae</taxon>
        <taxon>Nepetoideae</taxon>
        <taxon>Mentheae</taxon>
        <taxon>Salviinae</taxon>
        <taxon>Salvia</taxon>
        <taxon>Salvia subgen. Calosphace</taxon>
    </lineage>
</organism>
<dbReference type="AlphaFoldDB" id="A0ABD1GM63"/>
<gene>
    <name evidence="1" type="ORF">AAHA92_21966</name>
</gene>
<evidence type="ECO:0000313" key="2">
    <source>
        <dbReference type="Proteomes" id="UP001567538"/>
    </source>
</evidence>
<comment type="caution">
    <text evidence="1">The sequence shown here is derived from an EMBL/GenBank/DDBJ whole genome shotgun (WGS) entry which is preliminary data.</text>
</comment>
<reference evidence="1 2" key="1">
    <citation type="submission" date="2024-06" db="EMBL/GenBank/DDBJ databases">
        <title>A chromosome level genome sequence of Diviner's sage (Salvia divinorum).</title>
        <authorList>
            <person name="Ford S.A."/>
            <person name="Ro D.-K."/>
            <person name="Ness R.W."/>
            <person name="Phillips M.A."/>
        </authorList>
    </citation>
    <scope>NUCLEOTIDE SEQUENCE [LARGE SCALE GENOMIC DNA]</scope>
    <source>
        <strain evidence="1">SAF-2024a</strain>
        <tissue evidence="1">Leaf</tissue>
    </source>
</reference>
<dbReference type="EMBL" id="JBEAFC010000008">
    <property type="protein sequence ID" value="KAL1545218.1"/>
    <property type="molecule type" value="Genomic_DNA"/>
</dbReference>